<dbReference type="Proteomes" id="UP000078410">
    <property type="component" value="Unassembled WGS sequence"/>
</dbReference>
<dbReference type="SUPFAM" id="SSF51735">
    <property type="entry name" value="NAD(P)-binding Rossmann-fold domains"/>
    <property type="match status" value="1"/>
</dbReference>
<keyword evidence="5" id="KW-0520">NAD</keyword>
<evidence type="ECO:0000256" key="4">
    <source>
        <dbReference type="ARBA" id="ARBA00011990"/>
    </source>
</evidence>
<dbReference type="NCBIfam" id="NF007490">
    <property type="entry name" value="PRK10084.1"/>
    <property type="match status" value="1"/>
</dbReference>
<dbReference type="PATRIC" id="fig|1354251.4.peg.2385"/>
<comment type="caution">
    <text evidence="9">The sequence shown here is derived from an EMBL/GenBank/DDBJ whole genome shotgun (WGS) entry which is preliminary data.</text>
</comment>
<dbReference type="InterPro" id="IPR036291">
    <property type="entry name" value="NAD(P)-bd_dom_sf"/>
</dbReference>
<evidence type="ECO:0000256" key="3">
    <source>
        <dbReference type="ARBA" id="ARBA00008178"/>
    </source>
</evidence>
<evidence type="ECO:0000256" key="2">
    <source>
        <dbReference type="ARBA" id="ARBA00001911"/>
    </source>
</evidence>
<dbReference type="FunFam" id="3.40.50.720:FF:000108">
    <property type="entry name" value="dTDP-glucose 4,6-dehydratase"/>
    <property type="match status" value="1"/>
</dbReference>
<evidence type="ECO:0000256" key="5">
    <source>
        <dbReference type="ARBA" id="ARBA00023027"/>
    </source>
</evidence>
<dbReference type="AlphaFoldDB" id="A0A1B7INX8"/>
<dbReference type="InterPro" id="IPR016040">
    <property type="entry name" value="NAD(P)-bd_dom"/>
</dbReference>
<dbReference type="GO" id="GO:0008460">
    <property type="term" value="F:dTDP-glucose 4,6-dehydratase activity"/>
    <property type="evidence" value="ECO:0007669"/>
    <property type="project" value="UniProtKB-EC"/>
</dbReference>
<organism evidence="9 10">
    <name type="scientific">Buttiauxella brennerae ATCC 51605</name>
    <dbReference type="NCBI Taxonomy" id="1354251"/>
    <lineage>
        <taxon>Bacteria</taxon>
        <taxon>Pseudomonadati</taxon>
        <taxon>Pseudomonadota</taxon>
        <taxon>Gammaproteobacteria</taxon>
        <taxon>Enterobacterales</taxon>
        <taxon>Enterobacteriaceae</taxon>
        <taxon>Buttiauxella</taxon>
    </lineage>
</organism>
<comment type="catalytic activity">
    <reaction evidence="1 7">
        <text>dTDP-alpha-D-glucose = dTDP-4-dehydro-6-deoxy-alpha-D-glucose + H2O</text>
        <dbReference type="Rhea" id="RHEA:17221"/>
        <dbReference type="ChEBI" id="CHEBI:15377"/>
        <dbReference type="ChEBI" id="CHEBI:57477"/>
        <dbReference type="ChEBI" id="CHEBI:57649"/>
        <dbReference type="EC" id="4.2.1.46"/>
    </reaction>
</comment>
<dbReference type="PANTHER" id="PTHR43000">
    <property type="entry name" value="DTDP-D-GLUCOSE 4,6-DEHYDRATASE-RELATED"/>
    <property type="match status" value="1"/>
</dbReference>
<keyword evidence="6 7" id="KW-0456">Lyase</keyword>
<dbReference type="OrthoDB" id="9803010at2"/>
<dbReference type="NCBIfam" id="TIGR01181">
    <property type="entry name" value="dTDP_gluc_dehyt"/>
    <property type="match status" value="1"/>
</dbReference>
<reference evidence="9 10" key="1">
    <citation type="submission" date="2016-04" db="EMBL/GenBank/DDBJ databases">
        <title>ATOL: Assembling a taxonomically balanced genome-scale reconstruction of the evolutionary history of the Enterobacteriaceae.</title>
        <authorList>
            <person name="Plunkett G.III."/>
            <person name="Neeno-Eckwall E.C."/>
            <person name="Glasner J.D."/>
            <person name="Perna N.T."/>
        </authorList>
    </citation>
    <scope>NUCLEOTIDE SEQUENCE [LARGE SCALE GENOMIC DNA]</scope>
    <source>
        <strain evidence="9 10">ATCC 51605</strain>
    </source>
</reference>
<accession>A0A1B7INX8</accession>
<dbReference type="RefSeq" id="WP_064559469.1">
    <property type="nucleotide sequence ID" value="NZ_LXER01000019.1"/>
</dbReference>
<sequence>MKILVTGGAGFIGSAVVRHIINNTQDSVVNVDKLTYAGNLESLAEVSGNDRYAFVQADICDRNALDKIFVEHQPDAVMHLAAESHVDRSITGPAEFIETNIVGTYTLLEATRAYWSQLSEERKAGFRFHHISTDEVYGDLPHPDECPEGTALPLFTETTSYAPSSPYSASKASSDHLVRAWQRTYGLPCIVTNCSNNYGPYHFPEKLIPLVILNALEGKNLPVYGKGDQIRDWLYVEDHARALYTVVTQGSLGETYNIGGHNEKKNLDVVLTICDLLDELVPKNTSYREQITYVADRPGHDRRYAIDASKISHDLNWKPQETFESGIRKTVEWYLTNQLWVDNIKSGAYKSWIEQNYGERK</sequence>
<evidence type="ECO:0000256" key="7">
    <source>
        <dbReference type="RuleBase" id="RU004473"/>
    </source>
</evidence>
<dbReference type="InterPro" id="IPR005888">
    <property type="entry name" value="dTDP_Gluc_deHydtase"/>
</dbReference>
<evidence type="ECO:0000259" key="8">
    <source>
        <dbReference type="Pfam" id="PF16363"/>
    </source>
</evidence>
<comment type="cofactor">
    <cofactor evidence="2 7">
        <name>NAD(+)</name>
        <dbReference type="ChEBI" id="CHEBI:57540"/>
    </cofactor>
</comment>
<dbReference type="GO" id="GO:0009225">
    <property type="term" value="P:nucleotide-sugar metabolic process"/>
    <property type="evidence" value="ECO:0007669"/>
    <property type="project" value="InterPro"/>
</dbReference>
<dbReference type="Gene3D" id="3.40.50.720">
    <property type="entry name" value="NAD(P)-binding Rossmann-like Domain"/>
    <property type="match status" value="1"/>
</dbReference>
<protein>
    <recommendedName>
        <fullName evidence="4 7">dTDP-glucose 4,6-dehydratase</fullName>
        <ecNumber evidence="4 7">4.2.1.46</ecNumber>
    </recommendedName>
</protein>
<keyword evidence="10" id="KW-1185">Reference proteome</keyword>
<evidence type="ECO:0000256" key="1">
    <source>
        <dbReference type="ARBA" id="ARBA00001539"/>
    </source>
</evidence>
<gene>
    <name evidence="9" type="ORF">M975_2306</name>
</gene>
<name>A0A1B7INX8_9ENTR</name>
<dbReference type="Pfam" id="PF16363">
    <property type="entry name" value="GDP_Man_Dehyd"/>
    <property type="match status" value="1"/>
</dbReference>
<evidence type="ECO:0000256" key="6">
    <source>
        <dbReference type="ARBA" id="ARBA00023239"/>
    </source>
</evidence>
<dbReference type="EMBL" id="LXER01000019">
    <property type="protein sequence ID" value="OAT31381.1"/>
    <property type="molecule type" value="Genomic_DNA"/>
</dbReference>
<evidence type="ECO:0000313" key="9">
    <source>
        <dbReference type="EMBL" id="OAT31381.1"/>
    </source>
</evidence>
<proteinExistence type="inferred from homology"/>
<dbReference type="CDD" id="cd05246">
    <property type="entry name" value="dTDP_GD_SDR_e"/>
    <property type="match status" value="1"/>
</dbReference>
<dbReference type="EC" id="4.2.1.46" evidence="4 7"/>
<comment type="similarity">
    <text evidence="3 7">Belongs to the NAD(P)-dependent epimerase/dehydratase family. dTDP-glucose dehydratase subfamily.</text>
</comment>
<dbReference type="Gene3D" id="3.90.25.10">
    <property type="entry name" value="UDP-galactose 4-epimerase, domain 1"/>
    <property type="match status" value="1"/>
</dbReference>
<feature type="domain" description="NAD(P)-binding" evidence="8">
    <location>
        <begin position="4"/>
        <end position="330"/>
    </location>
</feature>
<evidence type="ECO:0000313" key="10">
    <source>
        <dbReference type="Proteomes" id="UP000078410"/>
    </source>
</evidence>